<keyword evidence="3" id="KW-1185">Reference proteome</keyword>
<protein>
    <submittedName>
        <fullName evidence="2">Uncharacterized protein</fullName>
    </submittedName>
</protein>
<organism evidence="2 3">
    <name type="scientific">Cryphonectria parasitica (strain ATCC 38755 / EP155)</name>
    <dbReference type="NCBI Taxonomy" id="660469"/>
    <lineage>
        <taxon>Eukaryota</taxon>
        <taxon>Fungi</taxon>
        <taxon>Dikarya</taxon>
        <taxon>Ascomycota</taxon>
        <taxon>Pezizomycotina</taxon>
        <taxon>Sordariomycetes</taxon>
        <taxon>Sordariomycetidae</taxon>
        <taxon>Diaporthales</taxon>
        <taxon>Cryphonectriaceae</taxon>
        <taxon>Cryphonectria-Endothia species complex</taxon>
        <taxon>Cryphonectria</taxon>
    </lineage>
</organism>
<dbReference type="Proteomes" id="UP000803844">
    <property type="component" value="Unassembled WGS sequence"/>
</dbReference>
<evidence type="ECO:0000313" key="3">
    <source>
        <dbReference type="Proteomes" id="UP000803844"/>
    </source>
</evidence>
<keyword evidence="1" id="KW-0472">Membrane</keyword>
<keyword evidence="1" id="KW-1133">Transmembrane helix</keyword>
<gene>
    <name evidence="2" type="ORF">M406DRAFT_69696</name>
</gene>
<name>A0A9P4Y6U5_CRYP1</name>
<dbReference type="AlphaFoldDB" id="A0A9P4Y6U5"/>
<dbReference type="RefSeq" id="XP_040778521.1">
    <property type="nucleotide sequence ID" value="XM_040925290.1"/>
</dbReference>
<feature type="transmembrane region" description="Helical" evidence="1">
    <location>
        <begin position="12"/>
        <end position="32"/>
    </location>
</feature>
<comment type="caution">
    <text evidence="2">The sequence shown here is derived from an EMBL/GenBank/DDBJ whole genome shotgun (WGS) entry which is preliminary data.</text>
</comment>
<keyword evidence="1" id="KW-0812">Transmembrane</keyword>
<evidence type="ECO:0000256" key="1">
    <source>
        <dbReference type="SAM" id="Phobius"/>
    </source>
</evidence>
<accession>A0A9P4Y6U5</accession>
<evidence type="ECO:0000313" key="2">
    <source>
        <dbReference type="EMBL" id="KAF3767560.1"/>
    </source>
</evidence>
<reference evidence="2" key="1">
    <citation type="journal article" date="2020" name="Phytopathology">
        <title>Genome sequence of the chestnut blight fungus Cryphonectria parasitica EP155: A fundamental resource for an archetypical invasive plant pathogen.</title>
        <authorList>
            <person name="Crouch J.A."/>
            <person name="Dawe A."/>
            <person name="Aerts A."/>
            <person name="Barry K."/>
            <person name="Churchill A.C.L."/>
            <person name="Grimwood J."/>
            <person name="Hillman B."/>
            <person name="Milgroom M.G."/>
            <person name="Pangilinan J."/>
            <person name="Smith M."/>
            <person name="Salamov A."/>
            <person name="Schmutz J."/>
            <person name="Yadav J."/>
            <person name="Grigoriev I.V."/>
            <person name="Nuss D."/>
        </authorList>
    </citation>
    <scope>NUCLEOTIDE SEQUENCE</scope>
    <source>
        <strain evidence="2">EP155</strain>
    </source>
</reference>
<proteinExistence type="predicted"/>
<dbReference type="GeneID" id="63842419"/>
<sequence length="273" mass="30066">MFDNITFSSRRTLLLLAVAAPAASVLLIRAYIMRDTSSYTSGRLSKRTTAQKTDRAISAPVSTLDLTPPLPQSFPSSVAANDFADHIVWHERVVSKPVLLSALVGREWDEQEVDEILTRYVRGTMCAFAKTPQSGLLWKMVPADVRLTFEKGYIDTMDFRQVGQRVDGVYTVQHRGAGPEGIHGQRVELRLDAPEGYTGPKSDGMIVASVEAAGGDATGLVVFANETWLWRRRDGEKPTLLESAVGRWLHSLMAAWLIREGVSALQVNSVPVK</sequence>
<dbReference type="OrthoDB" id="5599753at2759"/>
<dbReference type="EMBL" id="MU032346">
    <property type="protein sequence ID" value="KAF3767560.1"/>
    <property type="molecule type" value="Genomic_DNA"/>
</dbReference>